<name>A0A0G1TQM1_UNCKA</name>
<evidence type="ECO:0000256" key="3">
    <source>
        <dbReference type="SAM" id="Phobius"/>
    </source>
</evidence>
<feature type="transmembrane region" description="Helical" evidence="3">
    <location>
        <begin position="373"/>
        <end position="393"/>
    </location>
</feature>
<feature type="compositionally biased region" description="Basic and acidic residues" evidence="2">
    <location>
        <begin position="748"/>
        <end position="757"/>
    </location>
</feature>
<feature type="transmembrane region" description="Helical" evidence="3">
    <location>
        <begin position="131"/>
        <end position="152"/>
    </location>
</feature>
<feature type="transmembrane region" description="Helical" evidence="3">
    <location>
        <begin position="248"/>
        <end position="268"/>
    </location>
</feature>
<dbReference type="InterPro" id="IPR019734">
    <property type="entry name" value="TPR_rpt"/>
</dbReference>
<feature type="transmembrane region" description="Helical" evidence="3">
    <location>
        <begin position="41"/>
        <end position="59"/>
    </location>
</feature>
<feature type="region of interest" description="Disordered" evidence="2">
    <location>
        <begin position="725"/>
        <end position="757"/>
    </location>
</feature>
<feature type="compositionally biased region" description="Low complexity" evidence="2">
    <location>
        <begin position="725"/>
        <end position="734"/>
    </location>
</feature>
<proteinExistence type="predicted"/>
<evidence type="ECO:0000313" key="4">
    <source>
        <dbReference type="EMBL" id="KKU56473.1"/>
    </source>
</evidence>
<gene>
    <name evidence="4" type="ORF">UX79_C0032G0003</name>
</gene>
<feature type="transmembrane region" description="Helical" evidence="3">
    <location>
        <begin position="71"/>
        <end position="89"/>
    </location>
</feature>
<dbReference type="InterPro" id="IPR011990">
    <property type="entry name" value="TPR-like_helical_dom_sf"/>
</dbReference>
<organism evidence="4 5">
    <name type="scientific">candidate division WWE3 bacterium GW2011_GWB1_47_11</name>
    <dbReference type="NCBI Taxonomy" id="1619117"/>
    <lineage>
        <taxon>Bacteria</taxon>
        <taxon>Katanobacteria</taxon>
    </lineage>
</organism>
<feature type="transmembrane region" description="Helical" evidence="3">
    <location>
        <begin position="458"/>
        <end position="478"/>
    </location>
</feature>
<dbReference type="PANTHER" id="PTHR37422">
    <property type="entry name" value="TEICHURONIC ACID BIOSYNTHESIS PROTEIN TUAE"/>
    <property type="match status" value="1"/>
</dbReference>
<feature type="transmembrane region" description="Helical" evidence="3">
    <location>
        <begin position="399"/>
        <end position="417"/>
    </location>
</feature>
<sequence>MKKINLPNFLLDAVPALLAFLLPIFFLSVTAEFFEFNKLTLLTIATALMLLIWAAKMLLDKSVRAVRSRLDLAFLALTAVFILSTIFSLDKTASLFGSQGRWFPSLASLLVLTVFYYIVSTNISSAKAIKAGLAALLGGACVSSLVAILSYYKVYLGPQQYFNIQNFTLSGSSTTAGVLAAVGVVIAAGLIAHSNGILAKSGLYLLAALNIFAAMLIGGVPAAAVLIAGLLALALLLPTQTLVQNKMFGFALAGLALALAAVMVFPPTKSVLLDANYPKELRLSAKDSWLVVSSALRDYPLLGAGPSTFYLVFPNYRPLSMNSSDFWNIRYDKAYSEALGVVGSLGIVGVLAAIFFVVTVLRYVLNSKGTHSAGNFTAVSGAVIIAVLAAFVFTYATVTTAFVLFFALAMLTAGYALDPESRLAEHVGLSLASLRFKTLSSIGTLAGGSTEEKKNESFQYIAVVPLAAAAIASMYFLYKNYAGEVYMRKAIEAAQLGDGAKTYEFQRAALNVNPLRAQYQNSYARTNLALARSISAKGAAQTDEDKKTVQTLASQAIRSVRLSTEVLSPPDVVGWETRGLVYRSLRDAAADAGDWAVKAYTAAVRLDPGNPRLRVDFGGIYFAGEDYLSAANMFRQAVNLKGDYANAHYNFGHALAKLGQYADAQREFEAAMGLVPAGSEDYSRVAADVAAVKSMGAAQAASAAAAAKPVLPSVAEIEGGAPAVAGATSAAPAAQEPLTQPGSVDTGAESKETTPTP</sequence>
<dbReference type="SUPFAM" id="SSF48452">
    <property type="entry name" value="TPR-like"/>
    <property type="match status" value="1"/>
</dbReference>
<dbReference type="AlphaFoldDB" id="A0A0G1TQM1"/>
<feature type="transmembrane region" description="Helical" evidence="3">
    <location>
        <begin position="338"/>
        <end position="361"/>
    </location>
</feature>
<dbReference type="Pfam" id="PF13181">
    <property type="entry name" value="TPR_8"/>
    <property type="match status" value="1"/>
</dbReference>
<evidence type="ECO:0000313" key="5">
    <source>
        <dbReference type="Proteomes" id="UP000034684"/>
    </source>
</evidence>
<accession>A0A0G1TQM1</accession>
<keyword evidence="3" id="KW-1133">Transmembrane helix</keyword>
<comment type="caution">
    <text evidence="4">The sequence shown here is derived from an EMBL/GenBank/DDBJ whole genome shotgun (WGS) entry which is preliminary data.</text>
</comment>
<reference evidence="4 5" key="1">
    <citation type="journal article" date="2015" name="Nature">
        <title>rRNA introns, odd ribosomes, and small enigmatic genomes across a large radiation of phyla.</title>
        <authorList>
            <person name="Brown C.T."/>
            <person name="Hug L.A."/>
            <person name="Thomas B.C."/>
            <person name="Sharon I."/>
            <person name="Castelle C.J."/>
            <person name="Singh A."/>
            <person name="Wilkins M.J."/>
            <person name="Williams K.H."/>
            <person name="Banfield J.F."/>
        </authorList>
    </citation>
    <scope>NUCLEOTIDE SEQUENCE [LARGE SCALE GENOMIC DNA]</scope>
</reference>
<keyword evidence="1" id="KW-0802">TPR repeat</keyword>
<evidence type="ECO:0000256" key="1">
    <source>
        <dbReference type="PROSITE-ProRule" id="PRU00339"/>
    </source>
</evidence>
<protein>
    <submittedName>
        <fullName evidence="4">Uncharacterized protein</fullName>
    </submittedName>
</protein>
<dbReference type="PANTHER" id="PTHR37422:SF23">
    <property type="entry name" value="TEICHURONIC ACID BIOSYNTHESIS PROTEIN TUAE"/>
    <property type="match status" value="1"/>
</dbReference>
<keyword evidence="3" id="KW-0812">Transmembrane</keyword>
<dbReference type="InterPro" id="IPR051533">
    <property type="entry name" value="WaaL-like"/>
</dbReference>
<dbReference type="EMBL" id="LCNN01000032">
    <property type="protein sequence ID" value="KKU56473.1"/>
    <property type="molecule type" value="Genomic_DNA"/>
</dbReference>
<dbReference type="PROSITE" id="PS50005">
    <property type="entry name" value="TPR"/>
    <property type="match status" value="1"/>
</dbReference>
<keyword evidence="3" id="KW-0472">Membrane</keyword>
<dbReference type="SMART" id="SM00028">
    <property type="entry name" value="TPR"/>
    <property type="match status" value="4"/>
</dbReference>
<feature type="transmembrane region" description="Helical" evidence="3">
    <location>
        <begin position="203"/>
        <end position="236"/>
    </location>
</feature>
<feature type="transmembrane region" description="Helical" evidence="3">
    <location>
        <begin position="172"/>
        <end position="191"/>
    </location>
</feature>
<feature type="repeat" description="TPR" evidence="1">
    <location>
        <begin position="645"/>
        <end position="678"/>
    </location>
</feature>
<dbReference type="Proteomes" id="UP000034684">
    <property type="component" value="Unassembled WGS sequence"/>
</dbReference>
<dbReference type="Gene3D" id="1.25.40.10">
    <property type="entry name" value="Tetratricopeptide repeat domain"/>
    <property type="match status" value="1"/>
</dbReference>
<evidence type="ECO:0000256" key="2">
    <source>
        <dbReference type="SAM" id="MobiDB-lite"/>
    </source>
</evidence>
<feature type="transmembrane region" description="Helical" evidence="3">
    <location>
        <begin position="101"/>
        <end position="119"/>
    </location>
</feature>